<name>A0A6P8Z922_THRPL</name>
<keyword evidence="3" id="KW-0812">Transmembrane</keyword>
<evidence type="ECO:0000313" key="5">
    <source>
        <dbReference type="Proteomes" id="UP000515158"/>
    </source>
</evidence>
<keyword evidence="3" id="KW-0472">Membrane</keyword>
<feature type="domain" description="DDE Tnp4" evidence="4">
    <location>
        <begin position="69"/>
        <end position="223"/>
    </location>
</feature>
<dbReference type="RefSeq" id="XP_034243492.1">
    <property type="nucleotide sequence ID" value="XM_034387601.1"/>
</dbReference>
<dbReference type="InterPro" id="IPR027806">
    <property type="entry name" value="HARBI1_dom"/>
</dbReference>
<sequence length="227" mass="25861">MKIRKNKDDYELTRFFGVSDVTVSNVFVTWINFMYQMWSLLEIWPSRELVDFFMPEGFRKYYPSTRVIVDCTEVPINKPKNPAAQQAVFSYYKNRCTGKFEVGATPSGLLCHCSSGYGGSASDRQIVERSGLLNKCERSDSIMADRGFDVQDLFASSGVTVNIPTFLRGKSQLPGVTLLQDRKLSSKRVHIERLIGLLKTYEILQTPMNGFYVPICSKIFFCLLHAM</sequence>
<protein>
    <submittedName>
        <fullName evidence="6">Uncharacterized protein LOC117646561</fullName>
    </submittedName>
</protein>
<keyword evidence="5" id="KW-1185">Reference proteome</keyword>
<dbReference type="GO" id="GO:0046872">
    <property type="term" value="F:metal ion binding"/>
    <property type="evidence" value="ECO:0007669"/>
    <property type="project" value="UniProtKB-KW"/>
</dbReference>
<dbReference type="Pfam" id="PF13359">
    <property type="entry name" value="DDE_Tnp_4"/>
    <property type="match status" value="1"/>
</dbReference>
<evidence type="ECO:0000256" key="3">
    <source>
        <dbReference type="SAM" id="Phobius"/>
    </source>
</evidence>
<evidence type="ECO:0000256" key="1">
    <source>
        <dbReference type="ARBA" id="ARBA00001968"/>
    </source>
</evidence>
<evidence type="ECO:0000256" key="2">
    <source>
        <dbReference type="ARBA" id="ARBA00022723"/>
    </source>
</evidence>
<dbReference type="GeneID" id="117646561"/>
<feature type="transmembrane region" description="Helical" evidence="3">
    <location>
        <begin position="12"/>
        <end position="35"/>
    </location>
</feature>
<dbReference type="Proteomes" id="UP000515158">
    <property type="component" value="Unplaced"/>
</dbReference>
<gene>
    <name evidence="6" type="primary">LOC117646561</name>
</gene>
<proteinExistence type="predicted"/>
<dbReference type="KEGG" id="tpal:117646561"/>
<dbReference type="InParanoid" id="A0A6P8Z922"/>
<evidence type="ECO:0000313" key="6">
    <source>
        <dbReference type="RefSeq" id="XP_034243492.1"/>
    </source>
</evidence>
<accession>A0A6P8Z922</accession>
<dbReference type="AlphaFoldDB" id="A0A6P8Z922"/>
<reference evidence="6" key="1">
    <citation type="submission" date="2025-08" db="UniProtKB">
        <authorList>
            <consortium name="RefSeq"/>
        </authorList>
    </citation>
    <scope>IDENTIFICATION</scope>
    <source>
        <tissue evidence="6">Total insect</tissue>
    </source>
</reference>
<dbReference type="PANTHER" id="PTHR23080">
    <property type="entry name" value="THAP DOMAIN PROTEIN"/>
    <property type="match status" value="1"/>
</dbReference>
<keyword evidence="3" id="KW-1133">Transmembrane helix</keyword>
<comment type="cofactor">
    <cofactor evidence="1">
        <name>a divalent metal cation</name>
        <dbReference type="ChEBI" id="CHEBI:60240"/>
    </cofactor>
</comment>
<dbReference type="OrthoDB" id="7331812at2759"/>
<organism evidence="6">
    <name type="scientific">Thrips palmi</name>
    <name type="common">Melon thrips</name>
    <dbReference type="NCBI Taxonomy" id="161013"/>
    <lineage>
        <taxon>Eukaryota</taxon>
        <taxon>Metazoa</taxon>
        <taxon>Ecdysozoa</taxon>
        <taxon>Arthropoda</taxon>
        <taxon>Hexapoda</taxon>
        <taxon>Insecta</taxon>
        <taxon>Pterygota</taxon>
        <taxon>Neoptera</taxon>
        <taxon>Paraneoptera</taxon>
        <taxon>Thysanoptera</taxon>
        <taxon>Terebrantia</taxon>
        <taxon>Thripoidea</taxon>
        <taxon>Thripidae</taxon>
        <taxon>Thrips</taxon>
    </lineage>
</organism>
<evidence type="ECO:0000259" key="4">
    <source>
        <dbReference type="Pfam" id="PF13359"/>
    </source>
</evidence>
<keyword evidence="2" id="KW-0479">Metal-binding</keyword>